<evidence type="ECO:0000313" key="1">
    <source>
        <dbReference type="EMBL" id="MDA7425644.1"/>
    </source>
</evidence>
<dbReference type="EMBL" id="JAQIOY010000004">
    <property type="protein sequence ID" value="MDA7425644.1"/>
    <property type="molecule type" value="Genomic_DNA"/>
</dbReference>
<evidence type="ECO:0008006" key="3">
    <source>
        <dbReference type="Google" id="ProtNLM"/>
    </source>
</evidence>
<gene>
    <name evidence="1" type="ORF">PFY00_13000</name>
</gene>
<dbReference type="InterPro" id="IPR011990">
    <property type="entry name" value="TPR-like_helical_dom_sf"/>
</dbReference>
<sequence>MSVHSAFVEKAVTIHLCGTFRMVNAAGKDVTPRGAKTCGLVALLATAHLHRKTRIWLQDKLWSDRGREQGAASLRQALASLRRILGDNRDALNASRTHVSLDASFIHVVDNPQDGEFLEGIDIRDEEFEEWLTLERSKRDPQGPIPTPVLGVREQDNPAPLRALFVGSGTENEVLAAVELSILDHLSCTLRENLIADVVCQTDPTHEPGEQPAIACDVRVSLKAFSLGHEIIGLRVLAEDGKSGTLIWSDTQQSFLDGMLPTDNVGLLRIGNQMLDALSMHFSRRVQQPEMAASGMLLQLALRNLFSMTRKGSIEADRLLQIAQETSPKNGLVAATRAHVRAIQWVERYGIDEEQLRREAQVFQQSALDLEPGNSAVLANLANTTLILDRDFYRSEELSDRAIAINPGNPFAWWVRSASELYLNEFDKAHSSAKQASALLGPGPLKFWWDQHKGLTTAIVGSVQDAIRDLRRTHATAPTFRPALRFLIALYGLSDDEENAAEMIRRLQALESDFTSQRLVEDETYPAKLARSEAFMNDRSRDLLLGL</sequence>
<dbReference type="Gene3D" id="1.25.40.10">
    <property type="entry name" value="Tetratricopeptide repeat domain"/>
    <property type="match status" value="1"/>
</dbReference>
<dbReference type="Gene3D" id="1.10.10.10">
    <property type="entry name" value="Winged helix-like DNA-binding domain superfamily/Winged helix DNA-binding domain"/>
    <property type="match status" value="1"/>
</dbReference>
<evidence type="ECO:0000313" key="2">
    <source>
        <dbReference type="Proteomes" id="UP001210720"/>
    </source>
</evidence>
<reference evidence="1 2" key="1">
    <citation type="submission" date="2023-01" db="EMBL/GenBank/DDBJ databases">
        <title>Thalassococcus onchidii sp. nov., isolated from a marine invertebrate from the South China Sea.</title>
        <authorList>
            <person name="Xu S."/>
            <person name="Liu Z."/>
            <person name="Xu Y."/>
        </authorList>
    </citation>
    <scope>NUCLEOTIDE SEQUENCE [LARGE SCALE GENOMIC DNA]</scope>
    <source>
        <strain evidence="1 2">KCTC 32084</strain>
    </source>
</reference>
<organism evidence="1 2">
    <name type="scientific">Thalassococcus lentus</name>
    <dbReference type="NCBI Taxonomy" id="1210524"/>
    <lineage>
        <taxon>Bacteria</taxon>
        <taxon>Pseudomonadati</taxon>
        <taxon>Pseudomonadota</taxon>
        <taxon>Alphaproteobacteria</taxon>
        <taxon>Rhodobacterales</taxon>
        <taxon>Roseobacteraceae</taxon>
        <taxon>Thalassococcus</taxon>
    </lineage>
</organism>
<proteinExistence type="predicted"/>
<dbReference type="InterPro" id="IPR036388">
    <property type="entry name" value="WH-like_DNA-bd_sf"/>
</dbReference>
<dbReference type="RefSeq" id="WP_271433002.1">
    <property type="nucleotide sequence ID" value="NZ_JAQIOY010000004.1"/>
</dbReference>
<accession>A0ABT4XUJ6</accession>
<name>A0ABT4XUJ6_9RHOB</name>
<protein>
    <recommendedName>
        <fullName evidence="3">SARP family transcriptional regulator</fullName>
    </recommendedName>
</protein>
<comment type="caution">
    <text evidence="1">The sequence shown here is derived from an EMBL/GenBank/DDBJ whole genome shotgun (WGS) entry which is preliminary data.</text>
</comment>
<dbReference type="SUPFAM" id="SSF48452">
    <property type="entry name" value="TPR-like"/>
    <property type="match status" value="1"/>
</dbReference>
<dbReference type="Proteomes" id="UP001210720">
    <property type="component" value="Unassembled WGS sequence"/>
</dbReference>
<keyword evidence="2" id="KW-1185">Reference proteome</keyword>